<feature type="domain" description="Spore germination protein N-terminal" evidence="9">
    <location>
        <begin position="28"/>
        <end position="203"/>
    </location>
</feature>
<organism evidence="10 11">
    <name type="scientific">Clostridium aceticum</name>
    <dbReference type="NCBI Taxonomy" id="84022"/>
    <lineage>
        <taxon>Bacteria</taxon>
        <taxon>Bacillati</taxon>
        <taxon>Bacillota</taxon>
        <taxon>Clostridia</taxon>
        <taxon>Eubacteriales</taxon>
        <taxon>Clostridiaceae</taxon>
        <taxon>Clostridium</taxon>
    </lineage>
</organism>
<keyword evidence="6" id="KW-0564">Palmitate</keyword>
<dbReference type="STRING" id="84022.CACET_c25650"/>
<keyword evidence="5" id="KW-0472">Membrane</keyword>
<dbReference type="KEGG" id="cace:CACET_c25650"/>
<dbReference type="NCBIfam" id="TIGR02887">
    <property type="entry name" value="spore_ger_x_C"/>
    <property type="match status" value="1"/>
</dbReference>
<comment type="subcellular location">
    <subcellularLocation>
        <location evidence="1">Membrane</location>
        <topology evidence="1">Lipid-anchor</topology>
    </subcellularLocation>
</comment>
<accession>A0A0D8I9V9</accession>
<feature type="domain" description="Spore germination GerAC-like C-terminal" evidence="8">
    <location>
        <begin position="225"/>
        <end position="385"/>
    </location>
</feature>
<gene>
    <name evidence="10" type="primary">gerKC4</name>
    <name evidence="10" type="ORF">CACET_c25650</name>
</gene>
<reference evidence="10 11" key="1">
    <citation type="submission" date="2014-10" db="EMBL/GenBank/DDBJ databases">
        <title>Genome sequence of Clostridium aceticum DSM 1496.</title>
        <authorList>
            <person name="Poehlein A."/>
            <person name="Schiel-Bengelsdorf B."/>
            <person name="Gottschalk G."/>
            <person name="Duerre P."/>
            <person name="Daniel R."/>
        </authorList>
    </citation>
    <scope>NUCLEOTIDE SEQUENCE [LARGE SCALE GENOMIC DNA]</scope>
    <source>
        <strain evidence="10 11">DSM 1496</strain>
    </source>
</reference>
<dbReference type="Gene3D" id="3.30.300.210">
    <property type="entry name" value="Nutrient germinant receptor protein C, domain 3"/>
    <property type="match status" value="1"/>
</dbReference>
<evidence type="ECO:0000313" key="10">
    <source>
        <dbReference type="EMBL" id="AKL96010.1"/>
    </source>
</evidence>
<dbReference type="EMBL" id="CP009687">
    <property type="protein sequence ID" value="AKL96010.1"/>
    <property type="molecule type" value="Genomic_DNA"/>
</dbReference>
<evidence type="ECO:0000256" key="5">
    <source>
        <dbReference type="ARBA" id="ARBA00023136"/>
    </source>
</evidence>
<keyword evidence="7" id="KW-0449">Lipoprotein</keyword>
<dbReference type="OrthoDB" id="9816067at2"/>
<evidence type="ECO:0000256" key="1">
    <source>
        <dbReference type="ARBA" id="ARBA00004635"/>
    </source>
</evidence>
<dbReference type="RefSeq" id="WP_044824729.1">
    <property type="nucleotide sequence ID" value="NZ_CP009687.1"/>
</dbReference>
<dbReference type="Proteomes" id="UP000035704">
    <property type="component" value="Chromosome"/>
</dbReference>
<dbReference type="GO" id="GO:0016020">
    <property type="term" value="C:membrane"/>
    <property type="evidence" value="ECO:0007669"/>
    <property type="project" value="UniProtKB-SubCell"/>
</dbReference>
<evidence type="ECO:0000256" key="4">
    <source>
        <dbReference type="ARBA" id="ARBA00022729"/>
    </source>
</evidence>
<evidence type="ECO:0000256" key="7">
    <source>
        <dbReference type="ARBA" id="ARBA00023288"/>
    </source>
</evidence>
<dbReference type="InterPro" id="IPR038501">
    <property type="entry name" value="Spore_GerAC_C_sf"/>
</dbReference>
<dbReference type="InterPro" id="IPR046953">
    <property type="entry name" value="Spore_GerAC-like_C"/>
</dbReference>
<evidence type="ECO:0000259" key="8">
    <source>
        <dbReference type="Pfam" id="PF05504"/>
    </source>
</evidence>
<dbReference type="PROSITE" id="PS51257">
    <property type="entry name" value="PROKAR_LIPOPROTEIN"/>
    <property type="match status" value="1"/>
</dbReference>
<evidence type="ECO:0000256" key="6">
    <source>
        <dbReference type="ARBA" id="ARBA00023139"/>
    </source>
</evidence>
<evidence type="ECO:0000256" key="3">
    <source>
        <dbReference type="ARBA" id="ARBA00022544"/>
    </source>
</evidence>
<evidence type="ECO:0000256" key="2">
    <source>
        <dbReference type="ARBA" id="ARBA00007886"/>
    </source>
</evidence>
<evidence type="ECO:0000259" key="9">
    <source>
        <dbReference type="Pfam" id="PF25198"/>
    </source>
</evidence>
<dbReference type="PATRIC" id="fig|84022.5.peg.152"/>
<sequence length="399" mass="44956">MQRTIIAIVFLVLIAVFASGCDPSIYGKAEIDKVEFIRVVAIDRTQGEHTGVRITITSKKAETGTREAGGGEPEVANTMSVEGETVFEAIRKFSTFTDKNLFFGHVEFILIGEDAAKEDVLKYLDFFVRDHELRLNAKVIVVRDGTAKEVIDTGNTSEHFISERLNILMDAIGANSLSAEVELVKLLQMFDNEFASAYLPSIRLSNLIDREKGEEEKKDLLLDRFAVFQGGRLLGYLSEEQSRGLNWIINKIQTGIIVVTDKRGGKVSLEIIDSRSKIIPSFNKDMPEVLIKIGLSSNVGEIQSSEDVFNIDTISYLQHQQENIVKSEIENVLMYGQKNNVDIFGLSTAIYHRYPIKWKSVQGEWQEIFPKLKINIVVESKINRTYNIRTPITRKSGDK</sequence>
<proteinExistence type="inferred from homology"/>
<dbReference type="GO" id="GO:0009847">
    <property type="term" value="P:spore germination"/>
    <property type="evidence" value="ECO:0007669"/>
    <property type="project" value="InterPro"/>
</dbReference>
<comment type="similarity">
    <text evidence="2">Belongs to the GerABKC lipoprotein family.</text>
</comment>
<dbReference type="PANTHER" id="PTHR35789:SF1">
    <property type="entry name" value="SPORE GERMINATION PROTEIN B3"/>
    <property type="match status" value="1"/>
</dbReference>
<protein>
    <submittedName>
        <fullName evidence="10">Spore germination protein KC</fullName>
    </submittedName>
</protein>
<keyword evidence="3" id="KW-0309">Germination</keyword>
<dbReference type="InterPro" id="IPR057336">
    <property type="entry name" value="GerAC_N"/>
</dbReference>
<dbReference type="Pfam" id="PF05504">
    <property type="entry name" value="Spore_GerAC"/>
    <property type="match status" value="1"/>
</dbReference>
<keyword evidence="11" id="KW-1185">Reference proteome</keyword>
<dbReference type="Pfam" id="PF25198">
    <property type="entry name" value="Spore_GerAC_N"/>
    <property type="match status" value="1"/>
</dbReference>
<dbReference type="InterPro" id="IPR008844">
    <property type="entry name" value="Spore_GerAC-like"/>
</dbReference>
<keyword evidence="4" id="KW-0732">Signal</keyword>
<dbReference type="PANTHER" id="PTHR35789">
    <property type="entry name" value="SPORE GERMINATION PROTEIN B3"/>
    <property type="match status" value="1"/>
</dbReference>
<name>A0A0D8I9V9_9CLOT</name>
<dbReference type="AlphaFoldDB" id="A0A0D8I9V9"/>
<evidence type="ECO:0000313" key="11">
    <source>
        <dbReference type="Proteomes" id="UP000035704"/>
    </source>
</evidence>